<protein>
    <recommendedName>
        <fullName evidence="3">DUF3748 domain-containing protein</fullName>
    </recommendedName>
</protein>
<evidence type="ECO:0000313" key="1">
    <source>
        <dbReference type="EMBL" id="AFK05155.1"/>
    </source>
</evidence>
<evidence type="ECO:0000313" key="2">
    <source>
        <dbReference type="Proteomes" id="UP000002875"/>
    </source>
</evidence>
<evidence type="ECO:0008006" key="3">
    <source>
        <dbReference type="Google" id="ProtNLM"/>
    </source>
</evidence>
<reference evidence="1 2" key="1">
    <citation type="submission" date="2011-07" db="EMBL/GenBank/DDBJ databases">
        <title>The complete genome of chromosome of Emticicia oligotrophica DSM 17448.</title>
        <authorList>
            <consortium name="US DOE Joint Genome Institute (JGI-PGF)"/>
            <person name="Lucas S."/>
            <person name="Han J."/>
            <person name="Lapidus A."/>
            <person name="Bruce D."/>
            <person name="Goodwin L."/>
            <person name="Pitluck S."/>
            <person name="Peters L."/>
            <person name="Kyrpides N."/>
            <person name="Mavromatis K."/>
            <person name="Ivanova N."/>
            <person name="Ovchinnikova G."/>
            <person name="Teshima H."/>
            <person name="Detter J.C."/>
            <person name="Tapia R."/>
            <person name="Han C."/>
            <person name="Land M."/>
            <person name="Hauser L."/>
            <person name="Markowitz V."/>
            <person name="Cheng J.-F."/>
            <person name="Hugenholtz P."/>
            <person name="Woyke T."/>
            <person name="Wu D."/>
            <person name="Tindall B."/>
            <person name="Pomrenke H."/>
            <person name="Brambilla E."/>
            <person name="Klenk H.-P."/>
            <person name="Eisen J.A."/>
        </authorList>
    </citation>
    <scope>NUCLEOTIDE SEQUENCE [LARGE SCALE GENOMIC DNA]</scope>
    <source>
        <strain evidence="1 2">DSM 17448</strain>
    </source>
</reference>
<dbReference type="Gene3D" id="2.120.10.30">
    <property type="entry name" value="TolB, C-terminal domain"/>
    <property type="match status" value="1"/>
</dbReference>
<dbReference type="EMBL" id="CP002961">
    <property type="protein sequence ID" value="AFK05155.1"/>
    <property type="molecule type" value="Genomic_DNA"/>
</dbReference>
<dbReference type="Proteomes" id="UP000002875">
    <property type="component" value="Chromosome"/>
</dbReference>
<dbReference type="Pfam" id="PF12566">
    <property type="entry name" value="DUF3748"/>
    <property type="match status" value="1"/>
</dbReference>
<sequence length="433" mass="48626">MPQYFEEIQLTNDLTYHHDLDNNDNFSPDNQWLVYDTRTDDGGIAESNRIEKVNVLTGEKKVVYQVPNNHFWGPGVGAASYSPVANQIVFIHGLKGVTKENPYQQWRRTGYMIDEDNDNKGIWVDARNIEYPYTKGALRGGTHRHEFSGDGNWIGFTYNDAIMKNLEDKTGNRYNLRTIGISKKGQKIQINNPSNENFSGEWFSALVVKVVPNPKDGSDEISHAAGDSWIGKNGYKKPNGQQQMARGFIGTVKENGENIDEVFVVDIPENIEEAGIYGKLEGNELELPQPPKGASQRRLTFTSKQKYKGCIGIVRASSDGEYLAFVAKDNQGVKQIFCISPNGGKMEQITFHNTDVEGSLRWHPIEKSIFYIQAGSINQVKLGPSNFEDSYRVISKPSVPSPTNLVVSHDAKSLAFNRLIKNTKQVFLINLEK</sequence>
<dbReference type="InterPro" id="IPR011042">
    <property type="entry name" value="6-blade_b-propeller_TolB-like"/>
</dbReference>
<accession>A0ABM5N6P3</accession>
<proteinExistence type="predicted"/>
<organism evidence="1 2">
    <name type="scientific">Emticicia oligotrophica (strain DSM 17448 / CIP 109782 / MTCC 6937 / GPTSA100-15)</name>
    <dbReference type="NCBI Taxonomy" id="929562"/>
    <lineage>
        <taxon>Bacteria</taxon>
        <taxon>Pseudomonadati</taxon>
        <taxon>Bacteroidota</taxon>
        <taxon>Cytophagia</taxon>
        <taxon>Cytophagales</taxon>
        <taxon>Leadbetterellaceae</taxon>
        <taxon>Emticicia</taxon>
    </lineage>
</organism>
<name>A0ABM5N6P3_EMTOG</name>
<keyword evidence="2" id="KW-1185">Reference proteome</keyword>
<dbReference type="SUPFAM" id="SSF82171">
    <property type="entry name" value="DPP6 N-terminal domain-like"/>
    <property type="match status" value="1"/>
</dbReference>
<dbReference type="InterPro" id="IPR022223">
    <property type="entry name" value="DUF3748"/>
</dbReference>
<gene>
    <name evidence="1" type="ordered locus">Emtol_4030</name>
</gene>